<organism evidence="3 4">
    <name type="scientific">Amanita thiersii Skay4041</name>
    <dbReference type="NCBI Taxonomy" id="703135"/>
    <lineage>
        <taxon>Eukaryota</taxon>
        <taxon>Fungi</taxon>
        <taxon>Dikarya</taxon>
        <taxon>Basidiomycota</taxon>
        <taxon>Agaricomycotina</taxon>
        <taxon>Agaricomycetes</taxon>
        <taxon>Agaricomycetidae</taxon>
        <taxon>Agaricales</taxon>
        <taxon>Pluteineae</taxon>
        <taxon>Amanitaceae</taxon>
        <taxon>Amanita</taxon>
    </lineage>
</organism>
<keyword evidence="2" id="KW-1133">Transmembrane helix</keyword>
<evidence type="ECO:0000313" key="4">
    <source>
        <dbReference type="Proteomes" id="UP000242287"/>
    </source>
</evidence>
<dbReference type="GO" id="GO:0005509">
    <property type="term" value="F:calcium ion binding"/>
    <property type="evidence" value="ECO:0007669"/>
    <property type="project" value="TreeGrafter"/>
</dbReference>
<reference evidence="3 4" key="1">
    <citation type="submission" date="2014-02" db="EMBL/GenBank/DDBJ databases">
        <title>Transposable element dynamics among asymbiotic and ectomycorrhizal Amanita fungi.</title>
        <authorList>
            <consortium name="DOE Joint Genome Institute"/>
            <person name="Hess J."/>
            <person name="Skrede I."/>
            <person name="Wolfe B."/>
            <person name="LaButti K."/>
            <person name="Ohm R.A."/>
            <person name="Grigoriev I.V."/>
            <person name="Pringle A."/>
        </authorList>
    </citation>
    <scope>NUCLEOTIDE SEQUENCE [LARGE SCALE GENOMIC DNA]</scope>
    <source>
        <strain evidence="3 4">SKay4041</strain>
    </source>
</reference>
<dbReference type="PANTHER" id="PTHR31495:SF0">
    <property type="entry name" value="BINDING PROTEIN CALEOSIN, PUTATIVE (AFU_ORTHOLOGUE AFUA_5G13750)-RELATED"/>
    <property type="match status" value="1"/>
</dbReference>
<dbReference type="OrthoDB" id="640742at2759"/>
<keyword evidence="4" id="KW-1185">Reference proteome</keyword>
<dbReference type="Pfam" id="PF05042">
    <property type="entry name" value="Caleosin"/>
    <property type="match status" value="1"/>
</dbReference>
<proteinExistence type="inferred from homology"/>
<dbReference type="EMBL" id="KZ301971">
    <property type="protein sequence ID" value="PFH53897.1"/>
    <property type="molecule type" value="Genomic_DNA"/>
</dbReference>
<sequence>MTIPPDGASPAPGIGFEPEKRNTALQCHVAFFDRDRDGVIWPSDTFHGFRTLGFSLFLSALAVLVIHTGFSYPTYGTLLPDPFFRLKINNMHRAKHGSDTESYTAVGEFDEKRFEHVFKMYSSPPHTHLSFTEGLRMLYGSRNLYDPFGWFAAMFEWLATYIMLWPMDGRMKKEEIKAIYDGSMFYKVASARKATRDFYPRR</sequence>
<dbReference type="PANTHER" id="PTHR31495">
    <property type="entry name" value="PEROXYGENASE 3-RELATED"/>
    <property type="match status" value="1"/>
</dbReference>
<accession>A0A2A9NZC0</accession>
<dbReference type="GO" id="GO:0004497">
    <property type="term" value="F:monooxygenase activity"/>
    <property type="evidence" value="ECO:0007669"/>
    <property type="project" value="TreeGrafter"/>
</dbReference>
<dbReference type="AlphaFoldDB" id="A0A2A9NZC0"/>
<dbReference type="Proteomes" id="UP000242287">
    <property type="component" value="Unassembled WGS sequence"/>
</dbReference>
<evidence type="ECO:0000256" key="2">
    <source>
        <dbReference type="SAM" id="Phobius"/>
    </source>
</evidence>
<dbReference type="STRING" id="703135.A0A2A9NZC0"/>
<comment type="similarity">
    <text evidence="1">Belongs to the caleosin family.</text>
</comment>
<keyword evidence="2" id="KW-0812">Transmembrane</keyword>
<feature type="transmembrane region" description="Helical" evidence="2">
    <location>
        <begin position="52"/>
        <end position="72"/>
    </location>
</feature>
<feature type="transmembrane region" description="Helical" evidence="2">
    <location>
        <begin position="148"/>
        <end position="167"/>
    </location>
</feature>
<gene>
    <name evidence="3" type="ORF">AMATHDRAFT_72925</name>
</gene>
<evidence type="ECO:0000256" key="1">
    <source>
        <dbReference type="ARBA" id="ARBA00006765"/>
    </source>
</evidence>
<evidence type="ECO:0000313" key="3">
    <source>
        <dbReference type="EMBL" id="PFH53897.1"/>
    </source>
</evidence>
<name>A0A2A9NZC0_9AGAR</name>
<dbReference type="InterPro" id="IPR007736">
    <property type="entry name" value="Caleosin-related"/>
</dbReference>
<protein>
    <recommendedName>
        <fullName evidence="5">Caleosin</fullName>
    </recommendedName>
</protein>
<evidence type="ECO:0008006" key="5">
    <source>
        <dbReference type="Google" id="ProtNLM"/>
    </source>
</evidence>
<keyword evidence="2" id="KW-0472">Membrane</keyword>